<organism evidence="2 3">
    <name type="scientific">Gemmobacter aquaticus</name>
    <dbReference type="NCBI Taxonomy" id="490185"/>
    <lineage>
        <taxon>Bacteria</taxon>
        <taxon>Pseudomonadati</taxon>
        <taxon>Pseudomonadota</taxon>
        <taxon>Alphaproteobacteria</taxon>
        <taxon>Rhodobacterales</taxon>
        <taxon>Paracoccaceae</taxon>
        <taxon>Gemmobacter</taxon>
    </lineage>
</organism>
<dbReference type="Proteomes" id="UP000598196">
    <property type="component" value="Unassembled WGS sequence"/>
</dbReference>
<keyword evidence="1" id="KW-0812">Transmembrane</keyword>
<gene>
    <name evidence="2" type="ORF">GCM10010991_22380</name>
</gene>
<keyword evidence="1" id="KW-0472">Membrane</keyword>
<protein>
    <submittedName>
        <fullName evidence="2">Uncharacterized protein</fullName>
    </submittedName>
</protein>
<sequence length="74" mass="7463">MAIGVMISGIVSGLFAVLWALIVGAPLLVVLFAYPVGGMAGVALFLIAASGIARHIPGPPALVHVSADSRRNQA</sequence>
<evidence type="ECO:0000256" key="1">
    <source>
        <dbReference type="SAM" id="Phobius"/>
    </source>
</evidence>
<keyword evidence="3" id="KW-1185">Reference proteome</keyword>
<feature type="transmembrane region" description="Helical" evidence="1">
    <location>
        <begin position="7"/>
        <end position="25"/>
    </location>
</feature>
<evidence type="ECO:0000313" key="3">
    <source>
        <dbReference type="Proteomes" id="UP000598196"/>
    </source>
</evidence>
<accession>A0A918DDN1</accession>
<name>A0A918DDN1_9RHOB</name>
<dbReference type="EMBL" id="BMLP01000004">
    <property type="protein sequence ID" value="GGO33267.1"/>
    <property type="molecule type" value="Genomic_DNA"/>
</dbReference>
<proteinExistence type="predicted"/>
<comment type="caution">
    <text evidence="2">The sequence shown here is derived from an EMBL/GenBank/DDBJ whole genome shotgun (WGS) entry which is preliminary data.</text>
</comment>
<reference evidence="2 3" key="1">
    <citation type="journal article" date="2014" name="Int. J. Syst. Evol. Microbiol.">
        <title>Complete genome sequence of Corynebacterium casei LMG S-19264T (=DSM 44701T), isolated from a smear-ripened cheese.</title>
        <authorList>
            <consortium name="US DOE Joint Genome Institute (JGI-PGF)"/>
            <person name="Walter F."/>
            <person name="Albersmeier A."/>
            <person name="Kalinowski J."/>
            <person name="Ruckert C."/>
        </authorList>
    </citation>
    <scope>NUCLEOTIDE SEQUENCE [LARGE SCALE GENOMIC DNA]</scope>
    <source>
        <strain evidence="2 3">CGMCC 1.7029</strain>
    </source>
</reference>
<dbReference type="AlphaFoldDB" id="A0A918DDN1"/>
<feature type="transmembrane region" description="Helical" evidence="1">
    <location>
        <begin position="31"/>
        <end position="53"/>
    </location>
</feature>
<dbReference type="RefSeq" id="WP_146286950.1">
    <property type="nucleotide sequence ID" value="NZ_BMLP01000004.1"/>
</dbReference>
<keyword evidence="1" id="KW-1133">Transmembrane helix</keyword>
<evidence type="ECO:0000313" key="2">
    <source>
        <dbReference type="EMBL" id="GGO33267.1"/>
    </source>
</evidence>